<name>A0A1I7SEL7_BURXY</name>
<dbReference type="WBParaSite" id="BXY_1147600.1">
    <property type="protein sequence ID" value="BXY_1147600.1"/>
    <property type="gene ID" value="BXY_1147600"/>
</dbReference>
<organism evidence="2 3">
    <name type="scientific">Bursaphelenchus xylophilus</name>
    <name type="common">Pinewood nematode worm</name>
    <name type="synonym">Aphelenchoides xylophilus</name>
    <dbReference type="NCBI Taxonomy" id="6326"/>
    <lineage>
        <taxon>Eukaryota</taxon>
        <taxon>Metazoa</taxon>
        <taxon>Ecdysozoa</taxon>
        <taxon>Nematoda</taxon>
        <taxon>Chromadorea</taxon>
        <taxon>Rhabditida</taxon>
        <taxon>Tylenchina</taxon>
        <taxon>Tylenchomorpha</taxon>
        <taxon>Aphelenchoidea</taxon>
        <taxon>Aphelenchoididae</taxon>
        <taxon>Bursaphelenchus</taxon>
    </lineage>
</organism>
<sequence>MMTMMSVMSVVMSPASVSSMTMFISMSESGIMSVIISGFMSVVGVPFIPGRVGFVASVVDASPVGFIALGEAVLSLVIVAVVSFPSMGVVVVVMPVGAVSVMLSVMVVVVVGFPAVMTVVAVEEA</sequence>
<keyword evidence="1" id="KW-0812">Transmembrane</keyword>
<evidence type="ECO:0000313" key="3">
    <source>
        <dbReference type="WBParaSite" id="BXY_1147600.1"/>
    </source>
</evidence>
<keyword evidence="1" id="KW-1133">Transmembrane helix</keyword>
<protein>
    <submittedName>
        <fullName evidence="3">Secreted peptide</fullName>
    </submittedName>
</protein>
<evidence type="ECO:0000256" key="1">
    <source>
        <dbReference type="SAM" id="Phobius"/>
    </source>
</evidence>
<proteinExistence type="predicted"/>
<dbReference type="AlphaFoldDB" id="A0A1I7SEL7"/>
<dbReference type="Proteomes" id="UP000095284">
    <property type="component" value="Unplaced"/>
</dbReference>
<evidence type="ECO:0000313" key="2">
    <source>
        <dbReference type="Proteomes" id="UP000095284"/>
    </source>
</evidence>
<feature type="transmembrane region" description="Helical" evidence="1">
    <location>
        <begin position="71"/>
        <end position="94"/>
    </location>
</feature>
<reference evidence="3" key="1">
    <citation type="submission" date="2016-11" db="UniProtKB">
        <authorList>
            <consortium name="WormBaseParasite"/>
        </authorList>
    </citation>
    <scope>IDENTIFICATION</scope>
</reference>
<keyword evidence="1" id="KW-0472">Membrane</keyword>
<feature type="transmembrane region" description="Helical" evidence="1">
    <location>
        <begin position="101"/>
        <end position="122"/>
    </location>
</feature>
<accession>A0A1I7SEL7</accession>